<name>I3S3Z0_LOTJA</name>
<dbReference type="PANTHER" id="PTHR11062">
    <property type="entry name" value="EXOSTOSIN HEPARAN SULFATE GLYCOSYLTRANSFERASE -RELATED"/>
    <property type="match status" value="1"/>
</dbReference>
<proteinExistence type="evidence at transcript level"/>
<sequence>MLSCHDWGPMASQAVPNLYKNSIRVLCNANTSEGFKHGKDASFPEINLRTSSIDDLVGGPSPSKRSVLASFAGRLHGPIRPPLLEHWENKDGDMQVYSSLPKGVSYYDMLRKSKFCLCPSGYEVASPRVVEAIYTGCVPVLISEHYVPPFSDVLNWKSFSLEVSVKDIPRLKEILLSVNTRQYIRMQRRVGQIRRHFEIHSPPKRFDVFHMVLHSVWLRRLNFRVHDDQ</sequence>
<evidence type="ECO:0000256" key="5">
    <source>
        <dbReference type="ARBA" id="ARBA00023034"/>
    </source>
</evidence>
<organism evidence="7">
    <name type="scientific">Lotus japonicus</name>
    <name type="common">Lotus corniculatus var. japonicus</name>
    <dbReference type="NCBI Taxonomy" id="34305"/>
    <lineage>
        <taxon>Eukaryota</taxon>
        <taxon>Viridiplantae</taxon>
        <taxon>Streptophyta</taxon>
        <taxon>Embryophyta</taxon>
        <taxon>Tracheophyta</taxon>
        <taxon>Spermatophyta</taxon>
        <taxon>Magnoliopsida</taxon>
        <taxon>eudicotyledons</taxon>
        <taxon>Gunneridae</taxon>
        <taxon>Pentapetalae</taxon>
        <taxon>rosids</taxon>
        <taxon>fabids</taxon>
        <taxon>Fabales</taxon>
        <taxon>Fabaceae</taxon>
        <taxon>Papilionoideae</taxon>
        <taxon>50 kb inversion clade</taxon>
        <taxon>NPAAA clade</taxon>
        <taxon>Hologalegina</taxon>
        <taxon>robinioid clade</taxon>
        <taxon>Loteae</taxon>
        <taxon>Lotus</taxon>
    </lineage>
</organism>
<reference evidence="7" key="1">
    <citation type="submission" date="2012-05" db="EMBL/GenBank/DDBJ databases">
        <authorList>
            <person name="Krishnakumar V."/>
            <person name="Cheung F."/>
            <person name="Xiao Y."/>
            <person name="Chan A."/>
            <person name="Moskal W.A."/>
            <person name="Town C.D."/>
        </authorList>
    </citation>
    <scope>NUCLEOTIDE SEQUENCE</scope>
</reference>
<dbReference type="AlphaFoldDB" id="I3S3Z0"/>
<protein>
    <recommendedName>
        <fullName evidence="6">Exostosin GT47 domain-containing protein</fullName>
    </recommendedName>
</protein>
<evidence type="ECO:0000256" key="2">
    <source>
        <dbReference type="ARBA" id="ARBA00010271"/>
    </source>
</evidence>
<keyword evidence="4" id="KW-0735">Signal-anchor</keyword>
<evidence type="ECO:0000259" key="6">
    <source>
        <dbReference type="Pfam" id="PF03016"/>
    </source>
</evidence>
<keyword evidence="3" id="KW-0808">Transferase</keyword>
<evidence type="ECO:0000256" key="3">
    <source>
        <dbReference type="ARBA" id="ARBA00022676"/>
    </source>
</evidence>
<accession>I3S3Z0</accession>
<comment type="similarity">
    <text evidence="2">Belongs to the glycosyltransferase 47 family.</text>
</comment>
<dbReference type="EMBL" id="BT135187">
    <property type="protein sequence ID" value="AFK34982.1"/>
    <property type="molecule type" value="mRNA"/>
</dbReference>
<evidence type="ECO:0000313" key="7">
    <source>
        <dbReference type="EMBL" id="AFK34982.1"/>
    </source>
</evidence>
<dbReference type="PANTHER" id="PTHR11062:SF207">
    <property type="entry name" value="OS07G0188700 PROTEIN"/>
    <property type="match status" value="1"/>
</dbReference>
<keyword evidence="3" id="KW-0328">Glycosyltransferase</keyword>
<dbReference type="GO" id="GO:0016757">
    <property type="term" value="F:glycosyltransferase activity"/>
    <property type="evidence" value="ECO:0007669"/>
    <property type="project" value="UniProtKB-KW"/>
</dbReference>
<dbReference type="InterPro" id="IPR040911">
    <property type="entry name" value="Exostosin_GT47"/>
</dbReference>
<dbReference type="Pfam" id="PF03016">
    <property type="entry name" value="Exostosin_GT47"/>
    <property type="match status" value="1"/>
</dbReference>
<evidence type="ECO:0000256" key="1">
    <source>
        <dbReference type="ARBA" id="ARBA00004323"/>
    </source>
</evidence>
<dbReference type="GO" id="GO:0000139">
    <property type="term" value="C:Golgi membrane"/>
    <property type="evidence" value="ECO:0007669"/>
    <property type="project" value="UniProtKB-SubCell"/>
</dbReference>
<feature type="domain" description="Exostosin GT47" evidence="6">
    <location>
        <begin position="3"/>
        <end position="176"/>
    </location>
</feature>
<dbReference type="InterPro" id="IPR004263">
    <property type="entry name" value="Exostosin"/>
</dbReference>
<evidence type="ECO:0000256" key="4">
    <source>
        <dbReference type="ARBA" id="ARBA00022968"/>
    </source>
</evidence>
<keyword evidence="5" id="KW-0333">Golgi apparatus</keyword>
<comment type="subcellular location">
    <subcellularLocation>
        <location evidence="1">Golgi apparatus membrane</location>
        <topology evidence="1">Single-pass type II membrane protein</topology>
    </subcellularLocation>
</comment>
<keyword evidence="4" id="KW-0812">Transmembrane</keyword>